<dbReference type="InterPro" id="IPR032675">
    <property type="entry name" value="LRR_dom_sf"/>
</dbReference>
<evidence type="ECO:0000256" key="4">
    <source>
        <dbReference type="ARBA" id="ARBA00023170"/>
    </source>
</evidence>
<dbReference type="InterPro" id="IPR003591">
    <property type="entry name" value="Leu-rich_rpt_typical-subtyp"/>
</dbReference>
<dbReference type="SUPFAM" id="SSF52058">
    <property type="entry name" value="L domain-like"/>
    <property type="match status" value="1"/>
</dbReference>
<keyword evidence="3" id="KW-0677">Repeat</keyword>
<evidence type="ECO:0000256" key="3">
    <source>
        <dbReference type="ARBA" id="ARBA00022737"/>
    </source>
</evidence>
<dbReference type="Proteomes" id="UP000694941">
    <property type="component" value="Unplaced"/>
</dbReference>
<dbReference type="PROSITE" id="PS51450">
    <property type="entry name" value="LRR"/>
    <property type="match status" value="1"/>
</dbReference>
<dbReference type="InterPro" id="IPR001611">
    <property type="entry name" value="Leu-rich_rpt"/>
</dbReference>
<reference evidence="6" key="1">
    <citation type="submission" date="2025-08" db="UniProtKB">
        <authorList>
            <consortium name="RefSeq"/>
        </authorList>
    </citation>
    <scope>IDENTIFICATION</scope>
    <source>
        <tissue evidence="6">Muscle</tissue>
    </source>
</reference>
<dbReference type="PANTHER" id="PTHR45930">
    <property type="entry name" value="G-PROTEIN COUPLED RECEPTOR 124-LIKE PROTEIN"/>
    <property type="match status" value="1"/>
</dbReference>
<dbReference type="Pfam" id="PF13855">
    <property type="entry name" value="LRR_8"/>
    <property type="match status" value="1"/>
</dbReference>
<protein>
    <submittedName>
        <fullName evidence="6">Uncharacterized protein LOC111086839</fullName>
    </submittedName>
</protein>
<dbReference type="RefSeq" id="XP_022247060.1">
    <property type="nucleotide sequence ID" value="XM_022391352.1"/>
</dbReference>
<evidence type="ECO:0000313" key="6">
    <source>
        <dbReference type="RefSeq" id="XP_022247060.1"/>
    </source>
</evidence>
<dbReference type="PANTHER" id="PTHR45930:SF4">
    <property type="entry name" value="ADHESION G PROTEIN-COUPLED RECEPTOR A3"/>
    <property type="match status" value="1"/>
</dbReference>
<proteinExistence type="inferred from homology"/>
<organism evidence="5 6">
    <name type="scientific">Limulus polyphemus</name>
    <name type="common">Atlantic horseshoe crab</name>
    <dbReference type="NCBI Taxonomy" id="6850"/>
    <lineage>
        <taxon>Eukaryota</taxon>
        <taxon>Metazoa</taxon>
        <taxon>Ecdysozoa</taxon>
        <taxon>Arthropoda</taxon>
        <taxon>Chelicerata</taxon>
        <taxon>Merostomata</taxon>
        <taxon>Xiphosura</taxon>
        <taxon>Limulidae</taxon>
        <taxon>Limulus</taxon>
    </lineage>
</organism>
<dbReference type="SMART" id="SM00369">
    <property type="entry name" value="LRR_TYP"/>
    <property type="match status" value="2"/>
</dbReference>
<dbReference type="GeneID" id="111086839"/>
<sequence length="350" mass="40415">MYLRVAGTFEDQRRLLYQLTLVLVYCMVIHSEKCNISGLIKPCTCEKFWNDESFITCSPPDDGRTLMDLLEIVANHFHSGKKITFCITGCDREEAAFPAFPYGFFSKLNRVKEFQIEVRCDFAFLSPPVHEGTSIFDGLTITEKMTVVISPPCQSLNGWDWSLFLNIKFEENATFSIDHFHSRLDYIPSSFSNLGEHIPVKDIKFVRVFVSKLPNYAFSKFWRMEEFNFTQSLLSVVRRSDFPTEATYLRTLDLSGNKLQILPDDLFSNMPILKVVALNGNNIYVLQEQLFRNIAKHIKFNVSDLPLYCNCSIHWIISRSGFEEIEGECFSPEHLKNKPLNELKNDDLSC</sequence>
<gene>
    <name evidence="6" type="primary">LOC111086839</name>
</gene>
<name>A0ABM1STV4_LIMPO</name>
<evidence type="ECO:0000313" key="5">
    <source>
        <dbReference type="Proteomes" id="UP000694941"/>
    </source>
</evidence>
<evidence type="ECO:0000256" key="2">
    <source>
        <dbReference type="ARBA" id="ARBA00022614"/>
    </source>
</evidence>
<keyword evidence="5" id="KW-1185">Reference proteome</keyword>
<dbReference type="InterPro" id="IPR051963">
    <property type="entry name" value="Adhesion_GPCR_A"/>
</dbReference>
<dbReference type="Gene3D" id="3.80.10.10">
    <property type="entry name" value="Ribonuclease Inhibitor"/>
    <property type="match status" value="1"/>
</dbReference>
<keyword evidence="2" id="KW-0433">Leucine-rich repeat</keyword>
<accession>A0ABM1STV4</accession>
<evidence type="ECO:0000256" key="1">
    <source>
        <dbReference type="ARBA" id="ARBA00007343"/>
    </source>
</evidence>
<keyword evidence="4" id="KW-0675">Receptor</keyword>
<comment type="similarity">
    <text evidence="1">Belongs to the G-protein coupled receptor 2 family. Adhesion G-protein coupled receptor (ADGR) subfamily.</text>
</comment>